<accession>A0A409VJL3</accession>
<dbReference type="EMBL" id="NHTK01006043">
    <property type="protein sequence ID" value="PPQ66430.1"/>
    <property type="molecule type" value="Genomic_DNA"/>
</dbReference>
<comment type="caution">
    <text evidence="1">The sequence shown here is derived from an EMBL/GenBank/DDBJ whole genome shotgun (WGS) entry which is preliminary data.</text>
</comment>
<dbReference type="AlphaFoldDB" id="A0A409VJL3"/>
<proteinExistence type="predicted"/>
<dbReference type="InParanoid" id="A0A409VJL3"/>
<organism evidence="1 2">
    <name type="scientific">Panaeolus cyanescens</name>
    <dbReference type="NCBI Taxonomy" id="181874"/>
    <lineage>
        <taxon>Eukaryota</taxon>
        <taxon>Fungi</taxon>
        <taxon>Dikarya</taxon>
        <taxon>Basidiomycota</taxon>
        <taxon>Agaricomycotina</taxon>
        <taxon>Agaricomycetes</taxon>
        <taxon>Agaricomycetidae</taxon>
        <taxon>Agaricales</taxon>
        <taxon>Agaricineae</taxon>
        <taxon>Galeropsidaceae</taxon>
        <taxon>Panaeolus</taxon>
    </lineage>
</organism>
<sequence>MYSSKPRPPTYIDAARILNDKDVVDNINEACNKLRLVMSNMLEKYDSISKQMHTIDLLRLHPPFKPRWDAFRKDLVDILRQFRNNSGVISGRLKCKRQVSCFAEEWGTDTSPPSSVFNTAVLPLAARNLDPRSGRTQHHEGLQVLQSYMTISAEHASLTQSQVEHFLSITTHFMAFLKEFSKVTTKHSPAGQKEMYDLSHRVFEFSNCIQSLLHSELQISSTDSVYVMFTSSRLVASSGRSGGRSKLTRQQIALDGGLANIGHAYSQMDAKQNELAHAQYSSQIRQSRTDHLGNAHTQLISFLVEYLMASESTLSLFLSIWSRLRTDCTEVFYWSKSGPSPSTTPNSIAFFMEGGLTLYTPLASGLDILASDGVDGAAPR</sequence>
<dbReference type="Proteomes" id="UP000284842">
    <property type="component" value="Unassembled WGS sequence"/>
</dbReference>
<evidence type="ECO:0000313" key="1">
    <source>
        <dbReference type="EMBL" id="PPQ66430.1"/>
    </source>
</evidence>
<gene>
    <name evidence="1" type="ORF">CVT24_007196</name>
</gene>
<name>A0A409VJL3_9AGAR</name>
<protein>
    <submittedName>
        <fullName evidence="1">Uncharacterized protein</fullName>
    </submittedName>
</protein>
<evidence type="ECO:0000313" key="2">
    <source>
        <dbReference type="Proteomes" id="UP000284842"/>
    </source>
</evidence>
<dbReference type="OrthoDB" id="2836601at2759"/>
<keyword evidence="2" id="KW-1185">Reference proteome</keyword>
<reference evidence="1 2" key="1">
    <citation type="journal article" date="2018" name="Evol. Lett.">
        <title>Horizontal gene cluster transfer increased hallucinogenic mushroom diversity.</title>
        <authorList>
            <person name="Reynolds H.T."/>
            <person name="Vijayakumar V."/>
            <person name="Gluck-Thaler E."/>
            <person name="Korotkin H.B."/>
            <person name="Matheny P.B."/>
            <person name="Slot J.C."/>
        </authorList>
    </citation>
    <scope>NUCLEOTIDE SEQUENCE [LARGE SCALE GENOMIC DNA]</scope>
    <source>
        <strain evidence="1 2">2629</strain>
    </source>
</reference>